<comment type="caution">
    <text evidence="3">The sequence shown here is derived from an EMBL/GenBank/DDBJ whole genome shotgun (WGS) entry which is preliminary data.</text>
</comment>
<protein>
    <submittedName>
        <fullName evidence="3">BTAD domain-containing putative transcriptional regulator</fullName>
    </submittedName>
</protein>
<dbReference type="EMBL" id="JBICRM010000024">
    <property type="protein sequence ID" value="MFG1707946.1"/>
    <property type="molecule type" value="Genomic_DNA"/>
</dbReference>
<proteinExistence type="predicted"/>
<dbReference type="Proteomes" id="UP001603978">
    <property type="component" value="Unassembled WGS sequence"/>
</dbReference>
<gene>
    <name evidence="3" type="ORF">ACFLIM_32535</name>
</gene>
<keyword evidence="4" id="KW-1185">Reference proteome</keyword>
<dbReference type="InterPro" id="IPR005158">
    <property type="entry name" value="BTAD"/>
</dbReference>
<feature type="region of interest" description="Disordered" evidence="1">
    <location>
        <begin position="100"/>
        <end position="141"/>
    </location>
</feature>
<dbReference type="Gene3D" id="1.25.40.10">
    <property type="entry name" value="Tetratricopeptide repeat domain"/>
    <property type="match status" value="1"/>
</dbReference>
<evidence type="ECO:0000313" key="3">
    <source>
        <dbReference type="EMBL" id="MFG1707946.1"/>
    </source>
</evidence>
<evidence type="ECO:0000259" key="2">
    <source>
        <dbReference type="Pfam" id="PF03704"/>
    </source>
</evidence>
<feature type="compositionally biased region" description="Basic and acidic residues" evidence="1">
    <location>
        <begin position="105"/>
        <end position="118"/>
    </location>
</feature>
<dbReference type="RefSeq" id="WP_393172041.1">
    <property type="nucleotide sequence ID" value="NZ_JBICRM010000024.1"/>
</dbReference>
<organism evidence="3 4">
    <name type="scientific">Nonomuraea marmarensis</name>
    <dbReference type="NCBI Taxonomy" id="3351344"/>
    <lineage>
        <taxon>Bacteria</taxon>
        <taxon>Bacillati</taxon>
        <taxon>Actinomycetota</taxon>
        <taxon>Actinomycetes</taxon>
        <taxon>Streptosporangiales</taxon>
        <taxon>Streptosporangiaceae</taxon>
        <taxon>Nonomuraea</taxon>
    </lineage>
</organism>
<name>A0ABW7AKP0_9ACTN</name>
<accession>A0ABW7AKP0</accession>
<dbReference type="Pfam" id="PF03704">
    <property type="entry name" value="BTAD"/>
    <property type="match status" value="1"/>
</dbReference>
<sequence>MTTVIPGRVESCRTEGAFLACWFTVAGRGAGSRTVSDKTDIGFGRTPAAETRCARSPRGGRTAAATLREALALWCGPALAGPGWHERGAADVAKLDSLRPAATEHGTEAEPGVGRHAETCGGSLPPPHADRLPVSRPKLAL</sequence>
<feature type="domain" description="Bacterial transcriptional activator" evidence="2">
    <location>
        <begin position="60"/>
        <end position="119"/>
    </location>
</feature>
<evidence type="ECO:0000256" key="1">
    <source>
        <dbReference type="SAM" id="MobiDB-lite"/>
    </source>
</evidence>
<evidence type="ECO:0000313" key="4">
    <source>
        <dbReference type="Proteomes" id="UP001603978"/>
    </source>
</evidence>
<dbReference type="InterPro" id="IPR011990">
    <property type="entry name" value="TPR-like_helical_dom_sf"/>
</dbReference>
<reference evidence="3 4" key="1">
    <citation type="submission" date="2024-10" db="EMBL/GenBank/DDBJ databases">
        <authorList>
            <person name="Topkara A.R."/>
            <person name="Saygin H."/>
        </authorList>
    </citation>
    <scope>NUCLEOTIDE SEQUENCE [LARGE SCALE GENOMIC DNA]</scope>
    <source>
        <strain evidence="3 4">M3C6</strain>
    </source>
</reference>